<gene>
    <name evidence="2" type="ORF">ACFOVU_08410</name>
</gene>
<dbReference type="GO" id="GO:0016491">
    <property type="term" value="F:oxidoreductase activity"/>
    <property type="evidence" value="ECO:0007669"/>
    <property type="project" value="UniProtKB-KW"/>
</dbReference>
<name>A0ABV8FKQ2_9ACTN</name>
<dbReference type="Pfam" id="PF13410">
    <property type="entry name" value="GST_C_2"/>
    <property type="match status" value="1"/>
</dbReference>
<dbReference type="InterPro" id="IPR016639">
    <property type="entry name" value="GST_Omega/GSH"/>
</dbReference>
<dbReference type="Proteomes" id="UP001595847">
    <property type="component" value="Unassembled WGS sequence"/>
</dbReference>
<dbReference type="PROSITE" id="PS50405">
    <property type="entry name" value="GST_CTER"/>
    <property type="match status" value="1"/>
</dbReference>
<dbReference type="PIRSF" id="PIRSF015753">
    <property type="entry name" value="GST"/>
    <property type="match status" value="1"/>
</dbReference>
<dbReference type="Gene3D" id="1.20.1050.10">
    <property type="match status" value="1"/>
</dbReference>
<dbReference type="InterPro" id="IPR036249">
    <property type="entry name" value="Thioredoxin-like_sf"/>
</dbReference>
<dbReference type="PANTHER" id="PTHR32419:SF6">
    <property type="entry name" value="GLUTATHIONE S-TRANSFERASE OMEGA-LIKE 1-RELATED"/>
    <property type="match status" value="1"/>
</dbReference>
<dbReference type="SFLD" id="SFLDG01206">
    <property type="entry name" value="Xi.1"/>
    <property type="match status" value="1"/>
</dbReference>
<evidence type="ECO:0000259" key="1">
    <source>
        <dbReference type="PROSITE" id="PS50405"/>
    </source>
</evidence>
<protein>
    <submittedName>
        <fullName evidence="2">Glutathione S-transferase family protein</fullName>
        <ecNumber evidence="2">1.8.5.-</ecNumber>
    </submittedName>
</protein>
<organism evidence="2 3">
    <name type="scientific">Nocardiopsis sediminis</name>
    <dbReference type="NCBI Taxonomy" id="1778267"/>
    <lineage>
        <taxon>Bacteria</taxon>
        <taxon>Bacillati</taxon>
        <taxon>Actinomycetota</taxon>
        <taxon>Actinomycetes</taxon>
        <taxon>Streptosporangiales</taxon>
        <taxon>Nocardiopsidaceae</taxon>
        <taxon>Nocardiopsis</taxon>
    </lineage>
</organism>
<proteinExistence type="predicted"/>
<evidence type="ECO:0000313" key="2">
    <source>
        <dbReference type="EMBL" id="MFC3995933.1"/>
    </source>
</evidence>
<accession>A0ABV8FKQ2</accession>
<comment type="caution">
    <text evidence="2">The sequence shown here is derived from an EMBL/GenBank/DDBJ whole genome shotgun (WGS) entry which is preliminary data.</text>
</comment>
<dbReference type="EMBL" id="JBHSBH010000005">
    <property type="protein sequence ID" value="MFC3995933.1"/>
    <property type="molecule type" value="Genomic_DNA"/>
</dbReference>
<dbReference type="InterPro" id="IPR004045">
    <property type="entry name" value="Glutathione_S-Trfase_N"/>
</dbReference>
<dbReference type="Gene3D" id="3.40.30.10">
    <property type="entry name" value="Glutaredoxin"/>
    <property type="match status" value="1"/>
</dbReference>
<keyword evidence="2" id="KW-0560">Oxidoreductase</keyword>
<dbReference type="EC" id="1.8.5.-" evidence="2"/>
<keyword evidence="3" id="KW-1185">Reference proteome</keyword>
<dbReference type="SUPFAM" id="SSF47616">
    <property type="entry name" value="GST C-terminal domain-like"/>
    <property type="match status" value="1"/>
</dbReference>
<dbReference type="InterPro" id="IPR036282">
    <property type="entry name" value="Glutathione-S-Trfase_C_sf"/>
</dbReference>
<sequence length="321" mass="36441">MVQAVTTATPVDFAAYGDYGTSSTKPKGPRYERPPYQFRGRLGSAEFPAEAGRYHIYASYACPWAHRSLIVRRLKGLEDVVSVGIVDPVRDGRGWAFREGPGHGPDTVGHFTLLREAYEATEPGYDGNITVPVLWDTRTRRIVSNHFPDITIDLNSAFGGLAREDTDLYPEALRPEIDAINERVYAEVNNGVYRCGFAPSQEAYEEAVVPLFAALDDLEERLSTRRYLLGDRLTEADVRLWVTLIRFDPVYATHFKANVRRLVDYPNLWAYTRDLYARPAFRDTTDFGHIKRHYYITHGALNPKRIVPAGPVLDYTPPRDR</sequence>
<dbReference type="SUPFAM" id="SSF52833">
    <property type="entry name" value="Thioredoxin-like"/>
    <property type="match status" value="1"/>
</dbReference>
<dbReference type="PANTHER" id="PTHR32419">
    <property type="entry name" value="GLUTATHIONYL-HYDROQUINONE REDUCTASE"/>
    <property type="match status" value="1"/>
</dbReference>
<dbReference type="CDD" id="cd03190">
    <property type="entry name" value="GST_C_Omega_like"/>
    <property type="match status" value="1"/>
</dbReference>
<feature type="domain" description="GST C-terminal" evidence="1">
    <location>
        <begin position="170"/>
        <end position="294"/>
    </location>
</feature>
<dbReference type="InterPro" id="IPR040079">
    <property type="entry name" value="Glutathione_S-Trfase"/>
</dbReference>
<reference evidence="3" key="1">
    <citation type="journal article" date="2019" name="Int. J. Syst. Evol. Microbiol.">
        <title>The Global Catalogue of Microorganisms (GCM) 10K type strain sequencing project: providing services to taxonomists for standard genome sequencing and annotation.</title>
        <authorList>
            <consortium name="The Broad Institute Genomics Platform"/>
            <consortium name="The Broad Institute Genome Sequencing Center for Infectious Disease"/>
            <person name="Wu L."/>
            <person name="Ma J."/>
        </authorList>
    </citation>
    <scope>NUCLEOTIDE SEQUENCE [LARGE SCALE GENOMIC DNA]</scope>
    <source>
        <strain evidence="3">TBRC 1826</strain>
    </source>
</reference>
<dbReference type="RefSeq" id="WP_378531530.1">
    <property type="nucleotide sequence ID" value="NZ_JBHSBH010000005.1"/>
</dbReference>
<evidence type="ECO:0000313" key="3">
    <source>
        <dbReference type="Proteomes" id="UP001595847"/>
    </source>
</evidence>
<dbReference type="InterPro" id="IPR010987">
    <property type="entry name" value="Glutathione-S-Trfase_C-like"/>
</dbReference>
<dbReference type="InterPro" id="IPR047047">
    <property type="entry name" value="GST_Omega-like_C"/>
</dbReference>
<dbReference type="SFLD" id="SFLDG01148">
    <property type="entry name" value="Xi_(cytGST)"/>
    <property type="match status" value="1"/>
</dbReference>
<dbReference type="Pfam" id="PF13409">
    <property type="entry name" value="GST_N_2"/>
    <property type="match status" value="1"/>
</dbReference>
<dbReference type="SFLD" id="SFLDS00019">
    <property type="entry name" value="Glutathione_Transferase_(cytos"/>
    <property type="match status" value="1"/>
</dbReference>